<protein>
    <submittedName>
        <fullName evidence="2">PH domain-containing protein</fullName>
    </submittedName>
</protein>
<reference evidence="2" key="2">
    <citation type="submission" date="2021-04" db="EMBL/GenBank/DDBJ databases">
        <authorList>
            <person name="Gilroy R."/>
        </authorList>
    </citation>
    <scope>NUCLEOTIDE SEQUENCE</scope>
    <source>
        <strain evidence="2">1345</strain>
    </source>
</reference>
<dbReference type="Proteomes" id="UP000886750">
    <property type="component" value="Unassembled WGS sequence"/>
</dbReference>
<organism evidence="2 3">
    <name type="scientific">Candidatus Borkfalkia excrementigallinarum</name>
    <dbReference type="NCBI Taxonomy" id="2838506"/>
    <lineage>
        <taxon>Bacteria</taxon>
        <taxon>Bacillati</taxon>
        <taxon>Bacillota</taxon>
        <taxon>Clostridia</taxon>
        <taxon>Christensenellales</taxon>
        <taxon>Christensenellaceae</taxon>
        <taxon>Candidatus Borkfalkia</taxon>
    </lineage>
</organism>
<sequence length="96" mass="11193">MRASSYRLYFYPDKVVCTYGIIAKNEEQFRMTTIVGVSLQYSVWGRLFNYGNVLVDIVGKWGVNTMGIKRPRELKQYLESCIARQNAQNIQQFITN</sequence>
<evidence type="ECO:0000313" key="2">
    <source>
        <dbReference type="EMBL" id="HIY97658.1"/>
    </source>
</evidence>
<proteinExistence type="predicted"/>
<evidence type="ECO:0000259" key="1">
    <source>
        <dbReference type="Pfam" id="PF03703"/>
    </source>
</evidence>
<dbReference type="AlphaFoldDB" id="A0A9D1ZXT2"/>
<gene>
    <name evidence="2" type="ORF">H9729_08205</name>
</gene>
<dbReference type="Pfam" id="PF03703">
    <property type="entry name" value="bPH_2"/>
    <property type="match status" value="1"/>
</dbReference>
<comment type="caution">
    <text evidence="2">The sequence shown here is derived from an EMBL/GenBank/DDBJ whole genome shotgun (WGS) entry which is preliminary data.</text>
</comment>
<evidence type="ECO:0000313" key="3">
    <source>
        <dbReference type="Proteomes" id="UP000886750"/>
    </source>
</evidence>
<reference evidence="2" key="1">
    <citation type="journal article" date="2021" name="PeerJ">
        <title>Extensive microbial diversity within the chicken gut microbiome revealed by metagenomics and culture.</title>
        <authorList>
            <person name="Gilroy R."/>
            <person name="Ravi A."/>
            <person name="Getino M."/>
            <person name="Pursley I."/>
            <person name="Horton D.L."/>
            <person name="Alikhan N.F."/>
            <person name="Baker D."/>
            <person name="Gharbi K."/>
            <person name="Hall N."/>
            <person name="Watson M."/>
            <person name="Adriaenssens E.M."/>
            <person name="Foster-Nyarko E."/>
            <person name="Jarju S."/>
            <person name="Secka A."/>
            <person name="Antonio M."/>
            <person name="Oren A."/>
            <person name="Chaudhuri R.R."/>
            <person name="La Ragione R."/>
            <person name="Hildebrand F."/>
            <person name="Pallen M.J."/>
        </authorList>
    </citation>
    <scope>NUCLEOTIDE SEQUENCE</scope>
    <source>
        <strain evidence="2">1345</strain>
    </source>
</reference>
<accession>A0A9D1ZXT2</accession>
<dbReference type="EMBL" id="DXCQ01000074">
    <property type="protein sequence ID" value="HIY97658.1"/>
    <property type="molecule type" value="Genomic_DNA"/>
</dbReference>
<dbReference type="InterPro" id="IPR005182">
    <property type="entry name" value="YdbS-like_PH"/>
</dbReference>
<feature type="domain" description="YdbS-like PH" evidence="1">
    <location>
        <begin position="12"/>
        <end position="78"/>
    </location>
</feature>
<name>A0A9D1ZXT2_9FIRM</name>